<dbReference type="Gene3D" id="3.10.450.80">
    <property type="match status" value="1"/>
</dbReference>
<evidence type="ECO:0000256" key="5">
    <source>
        <dbReference type="SAM" id="MobiDB-lite"/>
    </source>
</evidence>
<dbReference type="GO" id="GO:1990904">
    <property type="term" value="C:ribonucleoprotein complex"/>
    <property type="evidence" value="ECO:0007669"/>
    <property type="project" value="UniProtKB-KW"/>
</dbReference>
<dbReference type="SUPFAM" id="SSF57829">
    <property type="entry name" value="Zn-binding ribosomal proteins"/>
    <property type="match status" value="1"/>
</dbReference>
<dbReference type="PANTHER" id="PTHR10369">
    <property type="entry name" value="60S RIBOSOMAL PROTEIN L36A/L44"/>
    <property type="match status" value="1"/>
</dbReference>
<dbReference type="CDD" id="cd00132">
    <property type="entry name" value="CRIB"/>
    <property type="match status" value="1"/>
</dbReference>
<comment type="similarity">
    <text evidence="1 4">Belongs to the eukaryotic ribosomal protein eL42 family.</text>
</comment>
<gene>
    <name evidence="7" type="ORF">AARE701A_LOCUS7956</name>
</gene>
<dbReference type="Pfam" id="PF00935">
    <property type="entry name" value="Ribosomal_L44"/>
    <property type="match status" value="1"/>
</dbReference>
<feature type="region of interest" description="Disordered" evidence="5">
    <location>
        <begin position="42"/>
        <end position="198"/>
    </location>
</feature>
<organism evidence="7 8">
    <name type="scientific">Arabidopsis arenosa</name>
    <name type="common">Sand rock-cress</name>
    <name type="synonym">Cardaminopsis arenosa</name>
    <dbReference type="NCBI Taxonomy" id="38785"/>
    <lineage>
        <taxon>Eukaryota</taxon>
        <taxon>Viridiplantae</taxon>
        <taxon>Streptophyta</taxon>
        <taxon>Embryophyta</taxon>
        <taxon>Tracheophyta</taxon>
        <taxon>Spermatophyta</taxon>
        <taxon>Magnoliopsida</taxon>
        <taxon>eudicotyledons</taxon>
        <taxon>Gunneridae</taxon>
        <taxon>Pentapetalae</taxon>
        <taxon>rosids</taxon>
        <taxon>malvids</taxon>
        <taxon>Brassicales</taxon>
        <taxon>Brassicaceae</taxon>
        <taxon>Camelineae</taxon>
        <taxon>Arabidopsis</taxon>
    </lineage>
</organism>
<dbReference type="PROSITE" id="PS50108">
    <property type="entry name" value="CRIB"/>
    <property type="match status" value="1"/>
</dbReference>
<keyword evidence="8" id="KW-1185">Reference proteome</keyword>
<feature type="compositionally biased region" description="Low complexity" evidence="5">
    <location>
        <begin position="124"/>
        <end position="135"/>
    </location>
</feature>
<evidence type="ECO:0000256" key="3">
    <source>
        <dbReference type="ARBA" id="ARBA00023274"/>
    </source>
</evidence>
<evidence type="ECO:0000256" key="4">
    <source>
        <dbReference type="RuleBase" id="RU000666"/>
    </source>
</evidence>
<evidence type="ECO:0000313" key="7">
    <source>
        <dbReference type="EMBL" id="CAE5968505.1"/>
    </source>
</evidence>
<accession>A0A8S1ZXM6</accession>
<sequence length="309" mass="33721">MTSPMKGLLKGLRYIARIFEDEKEPEMQIGIPTDVKHVAHIGWEGPSATTPSWMHDFKSQDRTKTETKGSSNKKPGSSGEKHRNKGRRKTSTGNNSPAESPSRVGGSVRQSRRSTGKQREQNTGSGSESGSGLELPQQTEQSVGPKHSRQKKSKGSAAGGGGGGGGGGEPPPAIGPVKTKETDISVRAWNDDGTEASPEIRDAKMVNIPKTKNTYCKNKECKKHTLHKVTQYKKGKDSLAAQGKRRYDRKQSGYGGQTKPVFHKKAKTTKKIVLRLQCQSCKHFSQRPIKRCKHFEIGGDKKGKGTSLF</sequence>
<reference evidence="7" key="1">
    <citation type="submission" date="2021-01" db="EMBL/GenBank/DDBJ databases">
        <authorList>
            <person name="Bezrukov I."/>
        </authorList>
    </citation>
    <scope>NUCLEOTIDE SEQUENCE</scope>
</reference>
<feature type="domain" description="CRIB" evidence="6">
    <location>
        <begin position="29"/>
        <end position="42"/>
    </location>
</feature>
<feature type="compositionally biased region" description="Gly residues" evidence="5">
    <location>
        <begin position="157"/>
        <end position="168"/>
    </location>
</feature>
<dbReference type="EMBL" id="LR999453">
    <property type="protein sequence ID" value="CAE5968505.1"/>
    <property type="molecule type" value="Genomic_DNA"/>
</dbReference>
<dbReference type="InterPro" id="IPR000095">
    <property type="entry name" value="CRIB_dom"/>
</dbReference>
<feature type="region of interest" description="Disordered" evidence="5">
    <location>
        <begin position="232"/>
        <end position="260"/>
    </location>
</feature>
<dbReference type="InterPro" id="IPR000552">
    <property type="entry name" value="Ribosomal_eL44"/>
</dbReference>
<dbReference type="Proteomes" id="UP000682877">
    <property type="component" value="Chromosome 3"/>
</dbReference>
<dbReference type="Pfam" id="PF00786">
    <property type="entry name" value="PBD"/>
    <property type="match status" value="1"/>
</dbReference>
<dbReference type="SMART" id="SM00285">
    <property type="entry name" value="PBD"/>
    <property type="match status" value="1"/>
</dbReference>
<feature type="compositionally biased region" description="Low complexity" evidence="5">
    <location>
        <begin position="68"/>
        <end position="78"/>
    </location>
</feature>
<protein>
    <recommendedName>
        <fullName evidence="6">CRIB domain-containing protein</fullName>
    </recommendedName>
</protein>
<keyword evidence="2 4" id="KW-0689">Ribosomal protein</keyword>
<keyword evidence="3 4" id="KW-0687">Ribonucleoprotein</keyword>
<dbReference type="FunFam" id="3.10.450.80:FF:000001">
    <property type="entry name" value="60S ribosomal protein L44"/>
    <property type="match status" value="1"/>
</dbReference>
<dbReference type="GO" id="GO:0003735">
    <property type="term" value="F:structural constituent of ribosome"/>
    <property type="evidence" value="ECO:0007669"/>
    <property type="project" value="InterPro"/>
</dbReference>
<dbReference type="GO" id="GO:0006412">
    <property type="term" value="P:translation"/>
    <property type="evidence" value="ECO:0007669"/>
    <property type="project" value="InterPro"/>
</dbReference>
<evidence type="ECO:0000313" key="8">
    <source>
        <dbReference type="Proteomes" id="UP000682877"/>
    </source>
</evidence>
<feature type="compositionally biased region" description="Basic and acidic residues" evidence="5">
    <location>
        <begin position="55"/>
        <end position="67"/>
    </location>
</feature>
<dbReference type="AlphaFoldDB" id="A0A8S1ZXM6"/>
<evidence type="ECO:0000259" key="6">
    <source>
        <dbReference type="PROSITE" id="PS50108"/>
    </source>
</evidence>
<dbReference type="GO" id="GO:0005840">
    <property type="term" value="C:ribosome"/>
    <property type="evidence" value="ECO:0007669"/>
    <property type="project" value="UniProtKB-KW"/>
</dbReference>
<evidence type="ECO:0000256" key="1">
    <source>
        <dbReference type="ARBA" id="ARBA00009364"/>
    </source>
</evidence>
<dbReference type="InterPro" id="IPR011332">
    <property type="entry name" value="Ribosomal_zn-bd"/>
</dbReference>
<dbReference type="PROSITE" id="PS01172">
    <property type="entry name" value="RIBOSOMAL_L44E"/>
    <property type="match status" value="1"/>
</dbReference>
<dbReference type="InterPro" id="IPR053708">
    <property type="entry name" value="Ribosomal_LSU_eL42"/>
</dbReference>
<proteinExistence type="inferred from homology"/>
<evidence type="ECO:0000256" key="2">
    <source>
        <dbReference type="ARBA" id="ARBA00022980"/>
    </source>
</evidence>
<name>A0A8S1ZXM6_ARAAE</name>